<dbReference type="InterPro" id="IPR018724">
    <property type="entry name" value="2OG-Fe_dioxygenase"/>
</dbReference>
<sequence>MNVCYSILVACDQLANLPTVLEPPPTGPGPARPGGRNAVLSRQSHHSLRSAAGVGCVRGSGARTGFGRFGRKGSMDQGETPASIADLGVDRRKELRAQRHAIVAADEWRLAPGLSAELAPLAETWERLDPDPHFGGGRRATRTRRYSDFDYAPDTGELARRGHVAYLQSEEMNSFVGGTARHFGDVEPRTCTNALFRALVRYDFDSLPIEPEYRSRNWRCQIHQIRITVHPGRTYDVVPEGVHSDGYPFAGLHLMARVDVAGGESSLLSWGEDRLLARTTLREPLDTLIFEDRRLKHHTTPISAPRESEGHRDVLAISFSLPDSPYQTLV</sequence>
<dbReference type="Proteomes" id="UP000308697">
    <property type="component" value="Unassembled WGS sequence"/>
</dbReference>
<dbReference type="EMBL" id="SUMB01000001">
    <property type="protein sequence ID" value="TJZ59026.1"/>
    <property type="molecule type" value="Genomic_DNA"/>
</dbReference>
<dbReference type="Pfam" id="PF10014">
    <property type="entry name" value="2OG-Fe_Oxy_2"/>
    <property type="match status" value="1"/>
</dbReference>
<dbReference type="Gene3D" id="2.60.120.620">
    <property type="entry name" value="q2cbj1_9rhob like domain"/>
    <property type="match status" value="1"/>
</dbReference>
<evidence type="ECO:0000313" key="2">
    <source>
        <dbReference type="Proteomes" id="UP000308697"/>
    </source>
</evidence>
<dbReference type="AlphaFoldDB" id="A0A4U0NW68"/>
<protein>
    <submittedName>
        <fullName evidence="1">Protein BsmA</fullName>
    </submittedName>
</protein>
<dbReference type="OrthoDB" id="6681382at2"/>
<accession>A0A4U0NW68</accession>
<reference evidence="1 2" key="1">
    <citation type="submission" date="2019-04" db="EMBL/GenBank/DDBJ databases">
        <title>Streptomyces piniterrae sp. nov., a heliquinomycin-producing actinomycete isolated from rhizosphere soil of Pinus yunnanensis.</title>
        <authorList>
            <person name="Zhuang X."/>
            <person name="Zhao J."/>
        </authorList>
    </citation>
    <scope>NUCLEOTIDE SEQUENCE [LARGE SCALE GENOMIC DNA]</scope>
    <source>
        <strain evidence="2">jys28</strain>
    </source>
</reference>
<comment type="caution">
    <text evidence="1">The sequence shown here is derived from an EMBL/GenBank/DDBJ whole genome shotgun (WGS) entry which is preliminary data.</text>
</comment>
<name>A0A4U0NW68_9ACTN</name>
<organism evidence="1 2">
    <name type="scientific">Streptomyces piniterrae</name>
    <dbReference type="NCBI Taxonomy" id="2571125"/>
    <lineage>
        <taxon>Bacteria</taxon>
        <taxon>Bacillati</taxon>
        <taxon>Actinomycetota</taxon>
        <taxon>Actinomycetes</taxon>
        <taxon>Kitasatosporales</taxon>
        <taxon>Streptomycetaceae</taxon>
        <taxon>Streptomyces</taxon>
    </lineage>
</organism>
<keyword evidence="2" id="KW-1185">Reference proteome</keyword>
<dbReference type="GO" id="GO:0051213">
    <property type="term" value="F:dioxygenase activity"/>
    <property type="evidence" value="ECO:0007669"/>
    <property type="project" value="InterPro"/>
</dbReference>
<gene>
    <name evidence="1" type="ORF">FCH28_02445</name>
</gene>
<evidence type="ECO:0000313" key="1">
    <source>
        <dbReference type="EMBL" id="TJZ59026.1"/>
    </source>
</evidence>
<proteinExistence type="predicted"/>